<evidence type="ECO:0000256" key="1">
    <source>
        <dbReference type="ARBA" id="ARBA00022729"/>
    </source>
</evidence>
<dbReference type="PANTHER" id="PTHR42834:SF1">
    <property type="entry name" value="ENDONUCLEASE_EXONUCLEASE_PHOSPHATASE FAMILY PROTEIN (AFU_ORTHOLOGUE AFUA_3G09210)"/>
    <property type="match status" value="1"/>
</dbReference>
<feature type="chain" id="PRO_5046875613" description="LTD domain-containing protein" evidence="4">
    <location>
        <begin position="26"/>
        <end position="912"/>
    </location>
</feature>
<keyword evidence="7" id="KW-1185">Reference proteome</keyword>
<gene>
    <name evidence="6" type="ORF">HBF26_17490</name>
</gene>
<accession>A0ABX0Q8A6</accession>
<dbReference type="Proteomes" id="UP001429601">
    <property type="component" value="Unassembled WGS sequence"/>
</dbReference>
<name>A0ABX0Q8A6_9GAMM</name>
<organism evidence="6 7">
    <name type="scientific">Luteibacter jiangsuensis</name>
    <dbReference type="NCBI Taxonomy" id="637577"/>
    <lineage>
        <taxon>Bacteria</taxon>
        <taxon>Pseudomonadati</taxon>
        <taxon>Pseudomonadota</taxon>
        <taxon>Gammaproteobacteria</taxon>
        <taxon>Lysobacterales</taxon>
        <taxon>Rhodanobacteraceae</taxon>
        <taxon>Luteibacter</taxon>
    </lineage>
</organism>
<proteinExistence type="predicted"/>
<dbReference type="InterPro" id="IPR036691">
    <property type="entry name" value="Endo/exonu/phosph_ase_sf"/>
</dbReference>
<dbReference type="Gene3D" id="2.60.40.2030">
    <property type="match status" value="1"/>
</dbReference>
<evidence type="ECO:0000259" key="5">
    <source>
        <dbReference type="PROSITE" id="PS51841"/>
    </source>
</evidence>
<dbReference type="SUPFAM" id="SSF56219">
    <property type="entry name" value="DNase I-like"/>
    <property type="match status" value="1"/>
</dbReference>
<dbReference type="Pfam" id="PF00932">
    <property type="entry name" value="LTD"/>
    <property type="match status" value="1"/>
</dbReference>
<dbReference type="InterPro" id="IPR001322">
    <property type="entry name" value="Lamin_tail_dom"/>
</dbReference>
<evidence type="ECO:0000256" key="3">
    <source>
        <dbReference type="ARBA" id="ARBA00022837"/>
    </source>
</evidence>
<dbReference type="Gene3D" id="2.60.40.1260">
    <property type="entry name" value="Lamin Tail domain"/>
    <property type="match status" value="1"/>
</dbReference>
<keyword evidence="1 4" id="KW-0732">Signal</keyword>
<dbReference type="InterPro" id="IPR038081">
    <property type="entry name" value="CalX-like_sf"/>
</dbReference>
<evidence type="ECO:0000313" key="6">
    <source>
        <dbReference type="EMBL" id="NID06690.1"/>
    </source>
</evidence>
<reference evidence="6 7" key="1">
    <citation type="journal article" date="2011" name="Curr. Microbiol.">
        <title>Luteibacter jiangsuensis sp. nov.: a methamidophos-degrading bacterium isolated from a methamidophos-manufacturing factory.</title>
        <authorList>
            <person name="Wang L."/>
            <person name="Wang G.L."/>
            <person name="Li S.P."/>
            <person name="Jiang J.D."/>
        </authorList>
    </citation>
    <scope>NUCLEOTIDE SEQUENCE [LARGE SCALE GENOMIC DNA]</scope>
    <source>
        <strain evidence="6 7">CGMCC 1.10133</strain>
    </source>
</reference>
<keyword evidence="2" id="KW-0677">Repeat</keyword>
<dbReference type="SUPFAM" id="SSF74853">
    <property type="entry name" value="Lamin A/C globular tail domain"/>
    <property type="match status" value="1"/>
</dbReference>
<evidence type="ECO:0000313" key="7">
    <source>
        <dbReference type="Proteomes" id="UP001429601"/>
    </source>
</evidence>
<comment type="caution">
    <text evidence="6">The sequence shown here is derived from an EMBL/GenBank/DDBJ whole genome shotgun (WGS) entry which is preliminary data.</text>
</comment>
<dbReference type="PROSITE" id="PS51841">
    <property type="entry name" value="LTD"/>
    <property type="match status" value="1"/>
</dbReference>
<dbReference type="PANTHER" id="PTHR42834">
    <property type="entry name" value="ENDONUCLEASE/EXONUCLEASE/PHOSPHATASE FAMILY PROTEIN (AFU_ORTHOLOGUE AFUA_3G09210)"/>
    <property type="match status" value="1"/>
</dbReference>
<evidence type="ECO:0000256" key="4">
    <source>
        <dbReference type="SAM" id="SignalP"/>
    </source>
</evidence>
<dbReference type="Pfam" id="PF03160">
    <property type="entry name" value="Calx-beta"/>
    <property type="match status" value="1"/>
</dbReference>
<protein>
    <recommendedName>
        <fullName evidence="5">LTD domain-containing protein</fullName>
    </recommendedName>
</protein>
<dbReference type="SUPFAM" id="SSF141072">
    <property type="entry name" value="CalX-like"/>
    <property type="match status" value="1"/>
</dbReference>
<dbReference type="InterPro" id="IPR003644">
    <property type="entry name" value="Calx_beta"/>
</dbReference>
<feature type="domain" description="LTD" evidence="5">
    <location>
        <begin position="19"/>
        <end position="137"/>
    </location>
</feature>
<keyword evidence="3" id="KW-0106">Calcium</keyword>
<feature type="signal peptide" evidence="4">
    <location>
        <begin position="1"/>
        <end position="25"/>
    </location>
</feature>
<evidence type="ECO:0000256" key="2">
    <source>
        <dbReference type="ARBA" id="ARBA00022737"/>
    </source>
</evidence>
<dbReference type="CDD" id="cd04486">
    <property type="entry name" value="YhcR_OBF_like"/>
    <property type="match status" value="1"/>
</dbReference>
<sequence length="912" mass="96339">MRSTTSRRASWAALAGLLTVLPLQAADLSITQFRVRGPSGGNDEFVEVQNTGTAALDVSGYKLNASNASGTTGTRFTFPAGTSVAPGCFLLLANGGSSGYSGAVTPDLKYSTGITDDGGLALLNASGTIVDQVGLSAGSAYKQGTPLASLGSANADQGYGRKVNGAGLPQNSGDNSADWVKVAPTSPRASTSPCTVQGLSLSIADATVSVRNGDDQPMPFTVSLSEAASTDIAVHAATADDTATVAAGDYDAVDTTVTIPAGSTSTTFNVNVHGAKAAGPDKAFRVNLSDATGGDVTIAKGSAIGAILNEIPVAAEIWQVTGRGQVSPLLGKRVSTHGNIVTAVGPAGFTMQTPDNRADDDRLTSNGIYVFTSTTPTVKAGDMVDVEATVDNYFNLPELKNAQITTTQRGVRLPKAVVFGDKVPSSDPNALSCGETNFQCYVGMRVSIDNGMITTGNLRFSNEPFAEVYITANGKRSLREPGVRYTVPVPEGVNLPNWSGNPQVFKMNTADFGAVAPNTPFNAGTTFRAEGVMSYAFGAYTFIPTSIDIKKAAKLPRAVDSRPFYAVRIGAFNTERFCDTEFNTTYTCSGGDTEPTADEVKLKTQRLSAYIGSVLKLPDILSVEEVKSLQVLQGLAKQLGDDYPAQYEAFLQPGHDPSGINVGFLVRTDRVRVLSVRQLGADETWQDGDQTAFVHDHPPLLLTADVPSIVGRMRINVISVHPKARQNVDKTGPTAERDREKRFLQAKSLATQVQAIQTDRKNLLAPLLVVGDFNAYQFSDGFTDVVGLISGKYDDSQNLLKLGGNLVRPSLWNAVDSVPAQDRYSFLFTENFGNIQGEGPRKVPTHQVLDHALLNTVARGLFLQMQYGRGNLDAPVQTIDDSASATGVQKAIGSSDHDGFVVDMLALPLGLF</sequence>
<dbReference type="RefSeq" id="WP_167129298.1">
    <property type="nucleotide sequence ID" value="NZ_JAAQQR010000010.1"/>
</dbReference>
<dbReference type="InterPro" id="IPR036415">
    <property type="entry name" value="Lamin_tail_dom_sf"/>
</dbReference>
<dbReference type="Gene3D" id="3.60.10.10">
    <property type="entry name" value="Endonuclease/exonuclease/phosphatase"/>
    <property type="match status" value="1"/>
</dbReference>
<dbReference type="EMBL" id="JAAQQR010000010">
    <property type="protein sequence ID" value="NID06690.1"/>
    <property type="molecule type" value="Genomic_DNA"/>
</dbReference>